<feature type="domain" description="HTH luxR-type" evidence="4">
    <location>
        <begin position="638"/>
        <end position="703"/>
    </location>
</feature>
<gene>
    <name evidence="5" type="ORF">GH754_05140</name>
</gene>
<dbReference type="SUPFAM" id="SSF46894">
    <property type="entry name" value="C-terminal effector domain of the bipartite response regulators"/>
    <property type="match status" value="1"/>
</dbReference>
<dbReference type="GO" id="GO:0045892">
    <property type="term" value="P:negative regulation of DNA-templated transcription"/>
    <property type="evidence" value="ECO:0007669"/>
    <property type="project" value="UniProtKB-ARBA"/>
</dbReference>
<accession>A0A6G1X470</accession>
<dbReference type="PROSITE" id="PS50043">
    <property type="entry name" value="HTH_LUXR_2"/>
    <property type="match status" value="1"/>
</dbReference>
<dbReference type="Gene3D" id="3.30.450.40">
    <property type="match status" value="1"/>
</dbReference>
<dbReference type="PANTHER" id="PTHR44688:SF16">
    <property type="entry name" value="DNA-BINDING TRANSCRIPTIONAL ACTIVATOR DEVR_DOSR"/>
    <property type="match status" value="1"/>
</dbReference>
<dbReference type="SMART" id="SM00421">
    <property type="entry name" value="HTH_LUXR"/>
    <property type="match status" value="1"/>
</dbReference>
<protein>
    <recommendedName>
        <fullName evidence="4">HTH luxR-type domain-containing protein</fullName>
    </recommendedName>
</protein>
<dbReference type="InterPro" id="IPR018771">
    <property type="entry name" value="PocR_dom"/>
</dbReference>
<keyword evidence="1" id="KW-0805">Transcription regulation</keyword>
<evidence type="ECO:0000256" key="1">
    <source>
        <dbReference type="ARBA" id="ARBA00023015"/>
    </source>
</evidence>
<keyword evidence="3" id="KW-0804">Transcription</keyword>
<dbReference type="EMBL" id="WJNH01000002">
    <property type="protein sequence ID" value="MRG85719.1"/>
    <property type="molecule type" value="Genomic_DNA"/>
</dbReference>
<evidence type="ECO:0000256" key="2">
    <source>
        <dbReference type="ARBA" id="ARBA00023125"/>
    </source>
</evidence>
<dbReference type="Pfam" id="PF10114">
    <property type="entry name" value="PocR"/>
    <property type="match status" value="1"/>
</dbReference>
<dbReference type="GO" id="GO:0003677">
    <property type="term" value="F:DNA binding"/>
    <property type="evidence" value="ECO:0007669"/>
    <property type="project" value="UniProtKB-KW"/>
</dbReference>
<dbReference type="SUPFAM" id="SSF55781">
    <property type="entry name" value="GAF domain-like"/>
    <property type="match status" value="1"/>
</dbReference>
<dbReference type="PANTHER" id="PTHR44688">
    <property type="entry name" value="DNA-BINDING TRANSCRIPTIONAL ACTIVATOR DEVR_DOSR"/>
    <property type="match status" value="1"/>
</dbReference>
<dbReference type="PROSITE" id="PS00622">
    <property type="entry name" value="HTH_LUXR_1"/>
    <property type="match status" value="1"/>
</dbReference>
<dbReference type="CDD" id="cd06170">
    <property type="entry name" value="LuxR_C_like"/>
    <property type="match status" value="1"/>
</dbReference>
<dbReference type="Gene3D" id="1.10.10.10">
    <property type="entry name" value="Winged helix-like DNA-binding domain superfamily/Winged helix DNA-binding domain"/>
    <property type="match status" value="1"/>
</dbReference>
<sequence>MEKKEKNLQTLQDAFSNFLGIQIVISNEQGEEVTRRSGDSRFVDFLLDQKDLVEERKRIIGQFHNISSPIIYDFQPGIKTFVAPIAVNTSQKYYLWTSFVIDEGTRKFIHQVFEQNDPSKDLKSVIDEVPEVTDEEKNQMLERIGSLCQMIAKHFEADTNDSIHSSSLIQETLKDVATKHLSMTTLLRRVKEKGKLGFIGVAERTKTDYFSIQFFCGPDEVSIENKKFSTGEGFLGEVVALGKGKLWKDVSKDPRVAFFMANGLKPVSIVAYPLIHDDHTIGVLFAGSFEREIKQNEFQSFGEWLAQLVTIHLQKQHLEGKLNQYDLQISTFNDILQLMTTMKDVKRVLFVLVDISINLTNTPFSFVILKPNHGKSQATVISRGLHGDEIQQMGSELAQRYFHSDGQSKQLSPTLIKPSHREDQAFIIPIHYQDEVLGCLAIGAEGFEKWDEISHFLSNLAMATGVIISKNTEEADKTDKVIQSLYLSISQHQPVEFASIQEEQQLLKDFLIWKGYSYNELQPVIDAAKLKSIEETILHEVLTRHPTLGFIHEFKRLQSLEANPELDDAKFREESQFLYLVWSYIKSNRDVKKLDSIRAVQNQWKSEFKMYVSKQDALEVTIELSSSSQEGRKNLIDSIPKDISISKREKEVLNLVIQGYSNKEIASELFISDHTVKNHVTNIFHKLNVTDRAQAIAKVYQHSATNRETLVK</sequence>
<dbReference type="PRINTS" id="PR00038">
    <property type="entry name" value="HTHLUXR"/>
</dbReference>
<comment type="caution">
    <text evidence="5">The sequence shown here is derived from an EMBL/GenBank/DDBJ whole genome shotgun (WGS) entry which is preliminary data.</text>
</comment>
<proteinExistence type="predicted"/>
<keyword evidence="6" id="KW-1185">Reference proteome</keyword>
<dbReference type="Proteomes" id="UP000480185">
    <property type="component" value="Unassembled WGS sequence"/>
</dbReference>
<dbReference type="InterPro" id="IPR029016">
    <property type="entry name" value="GAF-like_dom_sf"/>
</dbReference>
<keyword evidence="2" id="KW-0238">DNA-binding</keyword>
<evidence type="ECO:0000259" key="4">
    <source>
        <dbReference type="PROSITE" id="PS50043"/>
    </source>
</evidence>
<dbReference type="AlphaFoldDB" id="A0A6G1X470"/>
<organism evidence="5 6">
    <name type="scientific">Salinibacillus xinjiangensis</name>
    <dbReference type="NCBI Taxonomy" id="1229268"/>
    <lineage>
        <taxon>Bacteria</taxon>
        <taxon>Bacillati</taxon>
        <taxon>Bacillota</taxon>
        <taxon>Bacilli</taxon>
        <taxon>Bacillales</taxon>
        <taxon>Bacillaceae</taxon>
        <taxon>Salinibacillus</taxon>
    </lineage>
</organism>
<dbReference type="OrthoDB" id="9808843at2"/>
<dbReference type="RefSeq" id="WP_153727632.1">
    <property type="nucleotide sequence ID" value="NZ_WJNH01000002.1"/>
</dbReference>
<dbReference type="Pfam" id="PF00196">
    <property type="entry name" value="GerE"/>
    <property type="match status" value="1"/>
</dbReference>
<dbReference type="InterPro" id="IPR016032">
    <property type="entry name" value="Sig_transdc_resp-reg_C-effctor"/>
</dbReference>
<evidence type="ECO:0000256" key="3">
    <source>
        <dbReference type="ARBA" id="ARBA00023163"/>
    </source>
</evidence>
<evidence type="ECO:0000313" key="5">
    <source>
        <dbReference type="EMBL" id="MRG85719.1"/>
    </source>
</evidence>
<reference evidence="5 6" key="1">
    <citation type="submission" date="2019-11" db="EMBL/GenBank/DDBJ databases">
        <authorList>
            <person name="Li J."/>
        </authorList>
    </citation>
    <scope>NUCLEOTIDE SEQUENCE [LARGE SCALE GENOMIC DNA]</scope>
    <source>
        <strain evidence="5 6">J4</strain>
    </source>
</reference>
<dbReference type="InterPro" id="IPR000792">
    <property type="entry name" value="Tscrpt_reg_LuxR_C"/>
</dbReference>
<dbReference type="InterPro" id="IPR036388">
    <property type="entry name" value="WH-like_DNA-bd_sf"/>
</dbReference>
<evidence type="ECO:0000313" key="6">
    <source>
        <dbReference type="Proteomes" id="UP000480185"/>
    </source>
</evidence>
<name>A0A6G1X470_9BACI</name>